<evidence type="ECO:0000313" key="3">
    <source>
        <dbReference type="Proteomes" id="UP000799764"/>
    </source>
</evidence>
<accession>A0A9P4PAC5</accession>
<protein>
    <submittedName>
        <fullName evidence="2">Uncharacterized protein</fullName>
    </submittedName>
</protein>
<sequence>MSTHTSYTHGGTAYPRAAAGQRTRANSPMLGREKHSLESLIDDIDSYIAEQEAYSQGSGGEERLGRGRSDSLGTMFVDMDETGEMVVSYRYQPRESMPVPRQHQRQRQDEGELPAGDLYVIDGGGFAPEETHAPRYIAGRDGAQFIRVGVNALGRGIYVQQREGQRYEVEDRSHRGRRPDTIPTHYQRHHARVYAEPEPPRRPHLPNDYYAADRKGDYPRPMRRVENKPLPPLPRGGHRKRRSFFDAIRGVARKLCSGHGHKEGRVYAVQRHKAGYVYYA</sequence>
<dbReference type="Proteomes" id="UP000799764">
    <property type="component" value="Unassembled WGS sequence"/>
</dbReference>
<dbReference type="AlphaFoldDB" id="A0A9P4PAC5"/>
<reference evidence="2" key="1">
    <citation type="journal article" date="2020" name="Stud. Mycol.">
        <title>101 Dothideomycetes genomes: a test case for predicting lifestyles and emergence of pathogens.</title>
        <authorList>
            <person name="Haridas S."/>
            <person name="Albert R."/>
            <person name="Binder M."/>
            <person name="Bloem J."/>
            <person name="Labutti K."/>
            <person name="Salamov A."/>
            <person name="Andreopoulos B."/>
            <person name="Baker S."/>
            <person name="Barry K."/>
            <person name="Bills G."/>
            <person name="Bluhm B."/>
            <person name="Cannon C."/>
            <person name="Castanera R."/>
            <person name="Culley D."/>
            <person name="Daum C."/>
            <person name="Ezra D."/>
            <person name="Gonzalez J."/>
            <person name="Henrissat B."/>
            <person name="Kuo A."/>
            <person name="Liang C."/>
            <person name="Lipzen A."/>
            <person name="Lutzoni F."/>
            <person name="Magnuson J."/>
            <person name="Mondo S."/>
            <person name="Nolan M."/>
            <person name="Ohm R."/>
            <person name="Pangilinan J."/>
            <person name="Park H.-J."/>
            <person name="Ramirez L."/>
            <person name="Alfaro M."/>
            <person name="Sun H."/>
            <person name="Tritt A."/>
            <person name="Yoshinaga Y."/>
            <person name="Zwiers L.-H."/>
            <person name="Turgeon B."/>
            <person name="Goodwin S."/>
            <person name="Spatafora J."/>
            <person name="Crous P."/>
            <person name="Grigoriev I."/>
        </authorList>
    </citation>
    <scope>NUCLEOTIDE SEQUENCE</scope>
    <source>
        <strain evidence="2">CBS 690.94</strain>
    </source>
</reference>
<keyword evidence="3" id="KW-1185">Reference proteome</keyword>
<organism evidence="2 3">
    <name type="scientific">Karstenula rhodostoma CBS 690.94</name>
    <dbReference type="NCBI Taxonomy" id="1392251"/>
    <lineage>
        <taxon>Eukaryota</taxon>
        <taxon>Fungi</taxon>
        <taxon>Dikarya</taxon>
        <taxon>Ascomycota</taxon>
        <taxon>Pezizomycotina</taxon>
        <taxon>Dothideomycetes</taxon>
        <taxon>Pleosporomycetidae</taxon>
        <taxon>Pleosporales</taxon>
        <taxon>Massarineae</taxon>
        <taxon>Didymosphaeriaceae</taxon>
        <taxon>Karstenula</taxon>
    </lineage>
</organism>
<feature type="region of interest" description="Disordered" evidence="1">
    <location>
        <begin position="197"/>
        <end position="240"/>
    </location>
</feature>
<name>A0A9P4PAC5_9PLEO</name>
<comment type="caution">
    <text evidence="2">The sequence shown here is derived from an EMBL/GenBank/DDBJ whole genome shotgun (WGS) entry which is preliminary data.</text>
</comment>
<feature type="compositionally biased region" description="Basic and acidic residues" evidence="1">
    <location>
        <begin position="211"/>
        <end position="227"/>
    </location>
</feature>
<gene>
    <name evidence="2" type="ORF">P171DRAFT_436198</name>
</gene>
<feature type="region of interest" description="Disordered" evidence="1">
    <location>
        <begin position="94"/>
        <end position="113"/>
    </location>
</feature>
<feature type="region of interest" description="Disordered" evidence="1">
    <location>
        <begin position="1"/>
        <end position="31"/>
    </location>
</feature>
<evidence type="ECO:0000313" key="2">
    <source>
        <dbReference type="EMBL" id="KAF2439548.1"/>
    </source>
</evidence>
<evidence type="ECO:0000256" key="1">
    <source>
        <dbReference type="SAM" id="MobiDB-lite"/>
    </source>
</evidence>
<dbReference type="OrthoDB" id="3799947at2759"/>
<proteinExistence type="predicted"/>
<dbReference type="EMBL" id="MU001509">
    <property type="protein sequence ID" value="KAF2439548.1"/>
    <property type="molecule type" value="Genomic_DNA"/>
</dbReference>